<dbReference type="Proteomes" id="UP000249829">
    <property type="component" value="Unassembled WGS sequence"/>
</dbReference>
<dbReference type="Gene3D" id="2.30.180.10">
    <property type="entry name" value="FAS1 domain"/>
    <property type="match status" value="1"/>
</dbReference>
<dbReference type="PANTHER" id="PTHR10900">
    <property type="entry name" value="PERIOSTIN-RELATED"/>
    <property type="match status" value="1"/>
</dbReference>
<sequence>MLALAAIAAVAAILTNAAVAAPLMDTLLEIPELSTYAHVYNRTGGIVEINPMFTKRFNYDTDTRNYTFLAPTNAAWAKIPQPIFDILLTQQAYPLIEALLRTHIIEARLTASELVSVSATSGVGGISTSLQLSNTTAQFHRGVLTKTVQGYYIDATTAANGTVRLDDQAAIVQADLPADNGLIHAIDQLIDPFLVYGGGPSNRTTAPSYESTDLTIGAFVQTDARLINASQILSVNSPDTVRRLSRQSPEKQFFVVPRNEAFELMPTILPVYHTLVSPYKSPFDTLLWQYGWVDSGGERFDSRALHGNSSLSVASDVTGLNITVTREDGAAVFVMNAGLVTQVEAANGFLWIVDRWLDPLYQAFGPVDRFGAPEWA</sequence>
<organism evidence="3 4">
    <name type="scientific">Aspergillus violaceofuscus (strain CBS 115571)</name>
    <dbReference type="NCBI Taxonomy" id="1450538"/>
    <lineage>
        <taxon>Eukaryota</taxon>
        <taxon>Fungi</taxon>
        <taxon>Dikarya</taxon>
        <taxon>Ascomycota</taxon>
        <taxon>Pezizomycotina</taxon>
        <taxon>Eurotiomycetes</taxon>
        <taxon>Eurotiomycetidae</taxon>
        <taxon>Eurotiales</taxon>
        <taxon>Aspergillaceae</taxon>
        <taxon>Aspergillus</taxon>
    </lineage>
</organism>
<dbReference type="InterPro" id="IPR050904">
    <property type="entry name" value="Adhesion/Biosynth-related"/>
</dbReference>
<dbReference type="InterPro" id="IPR036378">
    <property type="entry name" value="FAS1_dom_sf"/>
</dbReference>
<evidence type="ECO:0000313" key="4">
    <source>
        <dbReference type="Proteomes" id="UP000249829"/>
    </source>
</evidence>
<dbReference type="SMART" id="SM00554">
    <property type="entry name" value="FAS1"/>
    <property type="match status" value="1"/>
</dbReference>
<feature type="domain" description="FAS1" evidence="2">
    <location>
        <begin position="20"/>
        <end position="190"/>
    </location>
</feature>
<accession>A0A2V5HB11</accession>
<keyword evidence="4" id="KW-1185">Reference proteome</keyword>
<feature type="chain" id="PRO_5015963481" evidence="1">
    <location>
        <begin position="21"/>
        <end position="376"/>
    </location>
</feature>
<dbReference type="PANTHER" id="PTHR10900:SF77">
    <property type="entry name" value="FI19380P1"/>
    <property type="match status" value="1"/>
</dbReference>
<name>A0A2V5HB11_ASPV1</name>
<reference evidence="3 4" key="1">
    <citation type="submission" date="2018-02" db="EMBL/GenBank/DDBJ databases">
        <title>The genomes of Aspergillus section Nigri reveals drivers in fungal speciation.</title>
        <authorList>
            <consortium name="DOE Joint Genome Institute"/>
            <person name="Vesth T.C."/>
            <person name="Nybo J."/>
            <person name="Theobald S."/>
            <person name="Brandl J."/>
            <person name="Frisvad J.C."/>
            <person name="Nielsen K.F."/>
            <person name="Lyhne E.K."/>
            <person name="Kogle M.E."/>
            <person name="Kuo A."/>
            <person name="Riley R."/>
            <person name="Clum A."/>
            <person name="Nolan M."/>
            <person name="Lipzen A."/>
            <person name="Salamov A."/>
            <person name="Henrissat B."/>
            <person name="Wiebenga A."/>
            <person name="De vries R.P."/>
            <person name="Grigoriev I.V."/>
            <person name="Mortensen U.H."/>
            <person name="Andersen M.R."/>
            <person name="Baker S.E."/>
        </authorList>
    </citation>
    <scope>NUCLEOTIDE SEQUENCE [LARGE SCALE GENOMIC DNA]</scope>
    <source>
        <strain evidence="3 4">CBS 115571</strain>
    </source>
</reference>
<dbReference type="Pfam" id="PF02469">
    <property type="entry name" value="Fasciclin"/>
    <property type="match status" value="1"/>
</dbReference>
<dbReference type="SUPFAM" id="SSF82153">
    <property type="entry name" value="FAS1 domain"/>
    <property type="match status" value="1"/>
</dbReference>
<dbReference type="STRING" id="1450538.A0A2V5HB11"/>
<dbReference type="EMBL" id="KZ825139">
    <property type="protein sequence ID" value="PYI18954.1"/>
    <property type="molecule type" value="Genomic_DNA"/>
</dbReference>
<dbReference type="AlphaFoldDB" id="A0A2V5HB11"/>
<dbReference type="InterPro" id="IPR000782">
    <property type="entry name" value="FAS1_domain"/>
</dbReference>
<evidence type="ECO:0000259" key="2">
    <source>
        <dbReference type="PROSITE" id="PS50213"/>
    </source>
</evidence>
<keyword evidence="1" id="KW-0732">Signal</keyword>
<gene>
    <name evidence="3" type="ORF">BO99DRAFT_433122</name>
</gene>
<feature type="signal peptide" evidence="1">
    <location>
        <begin position="1"/>
        <end position="20"/>
    </location>
</feature>
<evidence type="ECO:0000256" key="1">
    <source>
        <dbReference type="SAM" id="SignalP"/>
    </source>
</evidence>
<protein>
    <submittedName>
        <fullName evidence="3">FAS1 domain-containing protein</fullName>
    </submittedName>
</protein>
<dbReference type="OMA" id="GRVMNAK"/>
<proteinExistence type="predicted"/>
<dbReference type="PROSITE" id="PS50213">
    <property type="entry name" value="FAS1"/>
    <property type="match status" value="1"/>
</dbReference>
<evidence type="ECO:0000313" key="3">
    <source>
        <dbReference type="EMBL" id="PYI18954.1"/>
    </source>
</evidence>